<comment type="caution">
    <text evidence="1">The sequence shown here is derived from an EMBL/GenBank/DDBJ whole genome shotgun (WGS) entry which is preliminary data.</text>
</comment>
<dbReference type="EMBL" id="WMJY01000007">
    <property type="protein sequence ID" value="MTH29202.1"/>
    <property type="molecule type" value="Genomic_DNA"/>
</dbReference>
<protein>
    <submittedName>
        <fullName evidence="1">Uncharacterized protein</fullName>
    </submittedName>
</protein>
<organism evidence="1 2">
    <name type="scientific">Myroides pelagicus</name>
    <dbReference type="NCBI Taxonomy" id="270914"/>
    <lineage>
        <taxon>Bacteria</taxon>
        <taxon>Pseudomonadati</taxon>
        <taxon>Bacteroidota</taxon>
        <taxon>Flavobacteriia</taxon>
        <taxon>Flavobacteriales</taxon>
        <taxon>Flavobacteriaceae</taxon>
        <taxon>Myroides</taxon>
    </lineage>
</organism>
<dbReference type="AlphaFoldDB" id="A0A7K1GJZ4"/>
<gene>
    <name evidence="1" type="ORF">GJV77_04605</name>
</gene>
<name>A0A7K1GJZ4_9FLAO</name>
<dbReference type="RefSeq" id="WP_155035183.1">
    <property type="nucleotide sequence ID" value="NZ_JAYMMG010000014.1"/>
</dbReference>
<sequence length="55" mass="6462">MSAVYVHFSYPEGIPWEEYLKETARILHVSPQVSKKQKDHLSRIGGLFVYKINRD</sequence>
<proteinExistence type="predicted"/>
<keyword evidence="2" id="KW-1185">Reference proteome</keyword>
<accession>A0A7K1GJZ4</accession>
<evidence type="ECO:0000313" key="1">
    <source>
        <dbReference type="EMBL" id="MTH29202.1"/>
    </source>
</evidence>
<reference evidence="1 2" key="1">
    <citation type="journal article" date="2006" name="Int. J. Syst. Evol. Microbiol.">
        <title>Myroides pelagicus sp. nov., isolated from seawater in Thailand.</title>
        <authorList>
            <person name="Yoon J."/>
            <person name="Maneerat S."/>
            <person name="Kawai F."/>
            <person name="Yokota A."/>
        </authorList>
    </citation>
    <scope>NUCLEOTIDE SEQUENCE [LARGE SCALE GENOMIC DNA]</scope>
    <source>
        <strain evidence="1 2">SM1T</strain>
    </source>
</reference>
<evidence type="ECO:0000313" key="2">
    <source>
        <dbReference type="Proteomes" id="UP000488936"/>
    </source>
</evidence>
<dbReference type="Proteomes" id="UP000488936">
    <property type="component" value="Unassembled WGS sequence"/>
</dbReference>